<dbReference type="PROSITE" id="PS50850">
    <property type="entry name" value="MFS"/>
    <property type="match status" value="1"/>
</dbReference>
<accession>A0A561C4T1</accession>
<dbReference type="Gene3D" id="1.20.1250.20">
    <property type="entry name" value="MFS general substrate transporter like domains"/>
    <property type="match status" value="2"/>
</dbReference>
<feature type="transmembrane region" description="Helical" evidence="7">
    <location>
        <begin position="160"/>
        <end position="182"/>
    </location>
</feature>
<dbReference type="PANTHER" id="PTHR43045">
    <property type="entry name" value="SHIKIMATE TRANSPORTER"/>
    <property type="match status" value="1"/>
</dbReference>
<dbReference type="PANTHER" id="PTHR43045:SF1">
    <property type="entry name" value="SHIKIMATE TRANSPORTER"/>
    <property type="match status" value="1"/>
</dbReference>
<proteinExistence type="predicted"/>
<feature type="transmembrane region" description="Helical" evidence="7">
    <location>
        <begin position="248"/>
        <end position="272"/>
    </location>
</feature>
<sequence>MSSIASPLQGTVGKERQSVWKIGAATMVGTAIEAFDFLAYGTAAALVFNKLFFPNFDPAVGTLAAFGTFASGMLARPLGGIVFGHFGDRLGRKSMLTLSLLMMGICTVLIGLLPTYESIGLWAAVLLVLLRIGQGLSFGGELGGAMLMAVEHAPPKWRSLVGSMPQMGAPVGVLLSSGAFALVTQLPEASFLSWGWRLPFLASAGLIVLGVFIRMKVEESPEFMQVKVHQKTAVLPAREVVVAHLKPLLLTIGGKLAEVTLIYTVLVFSISYATSRLGFSRADALQALIAGSAAMVFTIPASGWLADKVGARRLYVFGGLLLAIMAVPLFQAIGSGSLTAYTVAMVVALSINYALMFAPQSNLYAAQFPPELRYSGISIGIQFAAALGGGLAPIIAATLVARYSSIVPVGVYVAVLGLIAAVSAYLMRPTANE</sequence>
<dbReference type="EMBL" id="VIVL01000004">
    <property type="protein sequence ID" value="TWD86219.1"/>
    <property type="molecule type" value="Genomic_DNA"/>
</dbReference>
<dbReference type="Pfam" id="PF07690">
    <property type="entry name" value="MFS_1"/>
    <property type="match status" value="1"/>
</dbReference>
<evidence type="ECO:0000256" key="2">
    <source>
        <dbReference type="ARBA" id="ARBA00022448"/>
    </source>
</evidence>
<dbReference type="InterPro" id="IPR020846">
    <property type="entry name" value="MFS_dom"/>
</dbReference>
<dbReference type="GO" id="GO:0005886">
    <property type="term" value="C:plasma membrane"/>
    <property type="evidence" value="ECO:0007669"/>
    <property type="project" value="UniProtKB-SubCell"/>
</dbReference>
<evidence type="ECO:0000256" key="6">
    <source>
        <dbReference type="ARBA" id="ARBA00023136"/>
    </source>
</evidence>
<feature type="domain" description="Major facilitator superfamily (MFS) profile" evidence="8">
    <location>
        <begin position="22"/>
        <end position="432"/>
    </location>
</feature>
<evidence type="ECO:0000256" key="4">
    <source>
        <dbReference type="ARBA" id="ARBA00022692"/>
    </source>
</evidence>
<dbReference type="OrthoDB" id="6766492at2"/>
<reference evidence="9 10" key="1">
    <citation type="submission" date="2019-06" db="EMBL/GenBank/DDBJ databases">
        <title>Sorghum-associated microbial communities from plants grown in Nebraska, USA.</title>
        <authorList>
            <person name="Schachtman D."/>
        </authorList>
    </citation>
    <scope>NUCLEOTIDE SEQUENCE [LARGE SCALE GENOMIC DNA]</scope>
    <source>
        <strain evidence="9 10">T529</strain>
    </source>
</reference>
<dbReference type="AlphaFoldDB" id="A0A561C4T1"/>
<dbReference type="InterPro" id="IPR036259">
    <property type="entry name" value="MFS_trans_sf"/>
</dbReference>
<feature type="transmembrane region" description="Helical" evidence="7">
    <location>
        <begin position="60"/>
        <end position="83"/>
    </location>
</feature>
<feature type="transmembrane region" description="Helical" evidence="7">
    <location>
        <begin position="119"/>
        <end position="139"/>
    </location>
</feature>
<dbReference type="RefSeq" id="WP_145743296.1">
    <property type="nucleotide sequence ID" value="NZ_VIVL01000004.1"/>
</dbReference>
<organism evidence="9 10">
    <name type="scientific">Variovorax beijingensis</name>
    <dbReference type="NCBI Taxonomy" id="2496117"/>
    <lineage>
        <taxon>Bacteria</taxon>
        <taxon>Pseudomonadati</taxon>
        <taxon>Pseudomonadota</taxon>
        <taxon>Betaproteobacteria</taxon>
        <taxon>Burkholderiales</taxon>
        <taxon>Comamonadaceae</taxon>
        <taxon>Variovorax</taxon>
    </lineage>
</organism>
<keyword evidence="3" id="KW-1003">Cell membrane</keyword>
<feature type="transmembrane region" description="Helical" evidence="7">
    <location>
        <begin position="406"/>
        <end position="427"/>
    </location>
</feature>
<evidence type="ECO:0000313" key="9">
    <source>
        <dbReference type="EMBL" id="TWD86219.1"/>
    </source>
</evidence>
<evidence type="ECO:0000256" key="1">
    <source>
        <dbReference type="ARBA" id="ARBA00004651"/>
    </source>
</evidence>
<feature type="transmembrane region" description="Helical" evidence="7">
    <location>
        <begin position="194"/>
        <end position="213"/>
    </location>
</feature>
<dbReference type="CDD" id="cd17369">
    <property type="entry name" value="MFS_ShiA_like"/>
    <property type="match status" value="1"/>
</dbReference>
<name>A0A561C4T1_9BURK</name>
<feature type="transmembrane region" description="Helical" evidence="7">
    <location>
        <begin position="379"/>
        <end position="400"/>
    </location>
</feature>
<keyword evidence="6 7" id="KW-0472">Membrane</keyword>
<evidence type="ECO:0000256" key="5">
    <source>
        <dbReference type="ARBA" id="ARBA00022989"/>
    </source>
</evidence>
<dbReference type="GO" id="GO:0022857">
    <property type="term" value="F:transmembrane transporter activity"/>
    <property type="evidence" value="ECO:0007669"/>
    <property type="project" value="InterPro"/>
</dbReference>
<keyword evidence="2" id="KW-0813">Transport</keyword>
<feature type="transmembrane region" description="Helical" evidence="7">
    <location>
        <begin position="95"/>
        <end position="113"/>
    </location>
</feature>
<evidence type="ECO:0000256" key="3">
    <source>
        <dbReference type="ARBA" id="ARBA00022475"/>
    </source>
</evidence>
<feature type="transmembrane region" description="Helical" evidence="7">
    <location>
        <begin position="24"/>
        <end position="48"/>
    </location>
</feature>
<comment type="caution">
    <text evidence="9">The sequence shown here is derived from an EMBL/GenBank/DDBJ whole genome shotgun (WGS) entry which is preliminary data.</text>
</comment>
<evidence type="ECO:0000259" key="8">
    <source>
        <dbReference type="PROSITE" id="PS50850"/>
    </source>
</evidence>
<dbReference type="InterPro" id="IPR011701">
    <property type="entry name" value="MFS"/>
</dbReference>
<feature type="transmembrane region" description="Helical" evidence="7">
    <location>
        <begin position="284"/>
        <end position="305"/>
    </location>
</feature>
<protein>
    <submittedName>
        <fullName evidence="9">Metabolite-proton symporter</fullName>
    </submittedName>
</protein>
<gene>
    <name evidence="9" type="ORF">FB547_104161</name>
</gene>
<evidence type="ECO:0000256" key="7">
    <source>
        <dbReference type="SAM" id="Phobius"/>
    </source>
</evidence>
<comment type="subcellular location">
    <subcellularLocation>
        <location evidence="1">Cell membrane</location>
        <topology evidence="1">Multi-pass membrane protein</topology>
    </subcellularLocation>
</comment>
<keyword evidence="4 7" id="KW-0812">Transmembrane</keyword>
<dbReference type="SUPFAM" id="SSF103473">
    <property type="entry name" value="MFS general substrate transporter"/>
    <property type="match status" value="1"/>
</dbReference>
<feature type="transmembrane region" description="Helical" evidence="7">
    <location>
        <begin position="339"/>
        <end position="358"/>
    </location>
</feature>
<feature type="transmembrane region" description="Helical" evidence="7">
    <location>
        <begin position="314"/>
        <end position="333"/>
    </location>
</feature>
<dbReference type="Proteomes" id="UP000319722">
    <property type="component" value="Unassembled WGS sequence"/>
</dbReference>
<evidence type="ECO:0000313" key="10">
    <source>
        <dbReference type="Proteomes" id="UP000319722"/>
    </source>
</evidence>
<keyword evidence="5 7" id="KW-1133">Transmembrane helix</keyword>